<protein>
    <submittedName>
        <fullName evidence="1">Uncharacterized protein</fullName>
    </submittedName>
</protein>
<dbReference type="EMBL" id="SRLO01000064">
    <property type="protein sequence ID" value="TNN79491.1"/>
    <property type="molecule type" value="Genomic_DNA"/>
</dbReference>
<accession>A0A4Z2INU0</accession>
<comment type="caution">
    <text evidence="1">The sequence shown here is derived from an EMBL/GenBank/DDBJ whole genome shotgun (WGS) entry which is preliminary data.</text>
</comment>
<evidence type="ECO:0000313" key="2">
    <source>
        <dbReference type="Proteomes" id="UP000314294"/>
    </source>
</evidence>
<dbReference type="AlphaFoldDB" id="A0A4Z2INU0"/>
<name>A0A4Z2INU0_9TELE</name>
<gene>
    <name evidence="1" type="ORF">EYF80_010305</name>
</gene>
<proteinExistence type="predicted"/>
<keyword evidence="2" id="KW-1185">Reference proteome</keyword>
<sequence length="69" mass="8010">MSRVEARMVFSVLKWTLFCFCRVILLVRGHFLCGREGEEESLRSATVSDTWHAVVRGRRSGEMTFLFVL</sequence>
<dbReference type="Proteomes" id="UP000314294">
    <property type="component" value="Unassembled WGS sequence"/>
</dbReference>
<evidence type="ECO:0000313" key="1">
    <source>
        <dbReference type="EMBL" id="TNN79491.1"/>
    </source>
</evidence>
<organism evidence="1 2">
    <name type="scientific">Liparis tanakae</name>
    <name type="common">Tanaka's snailfish</name>
    <dbReference type="NCBI Taxonomy" id="230148"/>
    <lineage>
        <taxon>Eukaryota</taxon>
        <taxon>Metazoa</taxon>
        <taxon>Chordata</taxon>
        <taxon>Craniata</taxon>
        <taxon>Vertebrata</taxon>
        <taxon>Euteleostomi</taxon>
        <taxon>Actinopterygii</taxon>
        <taxon>Neopterygii</taxon>
        <taxon>Teleostei</taxon>
        <taxon>Neoteleostei</taxon>
        <taxon>Acanthomorphata</taxon>
        <taxon>Eupercaria</taxon>
        <taxon>Perciformes</taxon>
        <taxon>Cottioidei</taxon>
        <taxon>Cottales</taxon>
        <taxon>Liparidae</taxon>
        <taxon>Liparis</taxon>
    </lineage>
</organism>
<reference evidence="1 2" key="1">
    <citation type="submission" date="2019-03" db="EMBL/GenBank/DDBJ databases">
        <title>First draft genome of Liparis tanakae, snailfish: a comprehensive survey of snailfish specific genes.</title>
        <authorList>
            <person name="Kim W."/>
            <person name="Song I."/>
            <person name="Jeong J.-H."/>
            <person name="Kim D."/>
            <person name="Kim S."/>
            <person name="Ryu S."/>
            <person name="Song J.Y."/>
            <person name="Lee S.K."/>
        </authorList>
    </citation>
    <scope>NUCLEOTIDE SEQUENCE [LARGE SCALE GENOMIC DNA]</scope>
    <source>
        <tissue evidence="1">Muscle</tissue>
    </source>
</reference>